<feature type="compositionally biased region" description="Polar residues" evidence="1">
    <location>
        <begin position="599"/>
        <end position="609"/>
    </location>
</feature>
<dbReference type="EMBL" id="CASHTH010000475">
    <property type="protein sequence ID" value="CAI8002301.1"/>
    <property type="molecule type" value="Genomic_DNA"/>
</dbReference>
<feature type="transmembrane region" description="Helical" evidence="2">
    <location>
        <begin position="354"/>
        <end position="377"/>
    </location>
</feature>
<keyword evidence="5" id="KW-1185">Reference proteome</keyword>
<dbReference type="AlphaFoldDB" id="A0AA35R3D6"/>
<evidence type="ECO:0000256" key="2">
    <source>
        <dbReference type="SAM" id="Phobius"/>
    </source>
</evidence>
<accession>A0AA35R3D6</accession>
<dbReference type="InterPro" id="IPR051291">
    <property type="entry name" value="CIMAP"/>
</dbReference>
<feature type="region of interest" description="Disordered" evidence="1">
    <location>
        <begin position="434"/>
        <end position="468"/>
    </location>
</feature>
<feature type="compositionally biased region" description="Pro residues" evidence="1">
    <location>
        <begin position="187"/>
        <end position="196"/>
    </location>
</feature>
<feature type="region of interest" description="Disordered" evidence="1">
    <location>
        <begin position="599"/>
        <end position="625"/>
    </location>
</feature>
<protein>
    <submittedName>
        <fullName evidence="4">Sperm-tail PG-rich repeat-containing protein 2</fullName>
    </submittedName>
</protein>
<sequence>MNFCLILFYSVIVYVLDVCVHLHHILSLESYAPFCSMAVRKSFLTVDQQLATAPGPSHYTPDLEDHVKGGDSLKSKAERFRDRLSRTPGPGTYSVSKRSDWLRKTYPPPSPGDQTAPSIPTPGQSYGYDETGDGDLTPQPLPPQDSTMGPAYYNVSHDDTVTTKKYRGVHFGNHNSLRTQFKDGDVSPPPSHPPPRTKATSSKSLPRYHMIITRQEEKKAVPGPGRYDIRSQFRTDPSADGTGQNEDEREEETEDAPFGSREKVSCLKQFTYIQYMYTYCLFIEVHRPQAPLPVLHHLPGASLCVLSGKTGTREGSVWTDLTSLQEKQKRQGNTWYLPHSYTYDAVNFIVRVSLYFTVIAIGVYVLCTSYILCVFGVGDLQVQGMYNNNHMTSLVVDLSRRSQFHGTYKCPFGSTSVRTAPLIKKDVILGPGPAHYQPSESQTVEPGDGGRSQQPRETKPSYTFASTTSRLYSPPSIVTVRTCTTTSTCPAIVTCSRVSIQDRAPSRVTKRSMRGAFLSSSSRSAPPRDIMLEEPDVMNPGPGQYDYQNPLGRGKPGLLCQRDLRFKPIGNKVPGPGAYTLSKGYKDTVLQGTYNATLDNPLTSSSSYQHGPERTTKKQTLVVET</sequence>
<evidence type="ECO:0000313" key="4">
    <source>
        <dbReference type="EMBL" id="CAI8002301.1"/>
    </source>
</evidence>
<reference evidence="4" key="1">
    <citation type="submission" date="2023-03" db="EMBL/GenBank/DDBJ databases">
        <authorList>
            <person name="Steffen K."/>
            <person name="Cardenas P."/>
        </authorList>
    </citation>
    <scope>NUCLEOTIDE SEQUENCE</scope>
</reference>
<feature type="compositionally biased region" description="Polar residues" evidence="1">
    <location>
        <begin position="112"/>
        <end position="124"/>
    </location>
</feature>
<feature type="region of interest" description="Disordered" evidence="1">
    <location>
        <begin position="503"/>
        <end position="528"/>
    </location>
</feature>
<keyword evidence="2" id="KW-0812">Transmembrane</keyword>
<dbReference type="Proteomes" id="UP001174909">
    <property type="component" value="Unassembled WGS sequence"/>
</dbReference>
<evidence type="ECO:0000256" key="3">
    <source>
        <dbReference type="SAM" id="SignalP"/>
    </source>
</evidence>
<dbReference type="PANTHER" id="PTHR21580">
    <property type="entry name" value="SHIPPO-1-RELATED"/>
    <property type="match status" value="1"/>
</dbReference>
<name>A0AA35R3D6_GEOBA</name>
<evidence type="ECO:0000256" key="1">
    <source>
        <dbReference type="SAM" id="MobiDB-lite"/>
    </source>
</evidence>
<feature type="compositionally biased region" description="Acidic residues" evidence="1">
    <location>
        <begin position="245"/>
        <end position="255"/>
    </location>
</feature>
<feature type="region of interest" description="Disordered" evidence="1">
    <location>
        <begin position="175"/>
        <end position="258"/>
    </location>
</feature>
<feature type="chain" id="PRO_5041442372" evidence="3">
    <location>
        <begin position="28"/>
        <end position="625"/>
    </location>
</feature>
<gene>
    <name evidence="4" type="ORF">GBAR_LOCUS3367</name>
</gene>
<organism evidence="4 5">
    <name type="scientific">Geodia barretti</name>
    <name type="common">Barrett's horny sponge</name>
    <dbReference type="NCBI Taxonomy" id="519541"/>
    <lineage>
        <taxon>Eukaryota</taxon>
        <taxon>Metazoa</taxon>
        <taxon>Porifera</taxon>
        <taxon>Demospongiae</taxon>
        <taxon>Heteroscleromorpha</taxon>
        <taxon>Tetractinellida</taxon>
        <taxon>Astrophorina</taxon>
        <taxon>Geodiidae</taxon>
        <taxon>Geodia</taxon>
    </lineage>
</organism>
<keyword evidence="2" id="KW-0472">Membrane</keyword>
<dbReference type="Pfam" id="PF07004">
    <property type="entry name" value="SHIPPO-rpt"/>
    <property type="match status" value="3"/>
</dbReference>
<keyword evidence="3" id="KW-0732">Signal</keyword>
<dbReference type="InterPro" id="IPR010736">
    <property type="entry name" value="SHIPPO-rpt"/>
</dbReference>
<proteinExistence type="predicted"/>
<evidence type="ECO:0000313" key="5">
    <source>
        <dbReference type="Proteomes" id="UP001174909"/>
    </source>
</evidence>
<feature type="region of interest" description="Disordered" evidence="1">
    <location>
        <begin position="80"/>
        <end position="155"/>
    </location>
</feature>
<comment type="caution">
    <text evidence="4">The sequence shown here is derived from an EMBL/GenBank/DDBJ whole genome shotgun (WGS) entry which is preliminary data.</text>
</comment>
<feature type="signal peptide" evidence="3">
    <location>
        <begin position="1"/>
        <end position="27"/>
    </location>
</feature>
<keyword evidence="2" id="KW-1133">Transmembrane helix</keyword>